<dbReference type="Pfam" id="PF02579">
    <property type="entry name" value="Nitro_FeMo-Co"/>
    <property type="match status" value="1"/>
</dbReference>
<dbReference type="Proteomes" id="UP000595564">
    <property type="component" value="Chromosome"/>
</dbReference>
<dbReference type="InterPro" id="IPR033913">
    <property type="entry name" value="MTH1175_dom"/>
</dbReference>
<name>A0A7R6SYG3_9BACT</name>
<keyword evidence="3" id="KW-1185">Reference proteome</keyword>
<dbReference type="InterPro" id="IPR003731">
    <property type="entry name" value="Di-Nase_FeMo-co_biosynth"/>
</dbReference>
<organism evidence="2 3">
    <name type="scientific">Thermotomaculum hydrothermale</name>
    <dbReference type="NCBI Taxonomy" id="981385"/>
    <lineage>
        <taxon>Bacteria</taxon>
        <taxon>Pseudomonadati</taxon>
        <taxon>Acidobacteriota</taxon>
        <taxon>Holophagae</taxon>
        <taxon>Thermotomaculales</taxon>
        <taxon>Thermotomaculaceae</taxon>
        <taxon>Thermotomaculum</taxon>
    </lineage>
</organism>
<dbReference type="PANTHER" id="PTHR42983:SF1">
    <property type="entry name" value="IRON-MOLYBDENUM PROTEIN"/>
    <property type="match status" value="1"/>
</dbReference>
<feature type="domain" description="Dinitrogenase iron-molybdenum cofactor biosynthesis" evidence="1">
    <location>
        <begin position="13"/>
        <end position="103"/>
    </location>
</feature>
<dbReference type="CDD" id="cd00851">
    <property type="entry name" value="MTH1175"/>
    <property type="match status" value="1"/>
</dbReference>
<dbReference type="EMBL" id="AP017470">
    <property type="protein sequence ID" value="BBB31830.1"/>
    <property type="molecule type" value="Genomic_DNA"/>
</dbReference>
<sequence length="104" mass="10982">MKIAVSSLGSNLDSKVDPRFGRAHGFIIYNTETDSFEHVDNSKNLSLMQGAGIQTAQFIADKGVDVVVSGSFGPKAASVLERAGIKMVSVGEGLTVKEAIERAL</sequence>
<evidence type="ECO:0000313" key="3">
    <source>
        <dbReference type="Proteomes" id="UP000595564"/>
    </source>
</evidence>
<evidence type="ECO:0000259" key="1">
    <source>
        <dbReference type="Pfam" id="PF02579"/>
    </source>
</evidence>
<reference evidence="2 3" key="1">
    <citation type="journal article" date="2012" name="Extremophiles">
        <title>Thermotomaculum hydrothermale gen. nov., sp. nov., a novel heterotrophic thermophile within the phylum Acidobacteria from a deep-sea hydrothermal vent chimney in the Southern Okinawa Trough.</title>
        <authorList>
            <person name="Izumi H."/>
            <person name="Nunoura T."/>
            <person name="Miyazaki M."/>
            <person name="Mino S."/>
            <person name="Toki T."/>
            <person name="Takai K."/>
            <person name="Sako Y."/>
            <person name="Sawabe T."/>
            <person name="Nakagawa S."/>
        </authorList>
    </citation>
    <scope>NUCLEOTIDE SEQUENCE [LARGE SCALE GENOMIC DNA]</scope>
    <source>
        <strain evidence="2 3">AC55</strain>
    </source>
</reference>
<evidence type="ECO:0000313" key="2">
    <source>
        <dbReference type="EMBL" id="BBB31830.1"/>
    </source>
</evidence>
<dbReference type="PANTHER" id="PTHR42983">
    <property type="entry name" value="DINITROGENASE IRON-MOLYBDENUM COFACTOR PROTEIN-RELATED"/>
    <property type="match status" value="1"/>
</dbReference>
<dbReference type="InterPro" id="IPR036105">
    <property type="entry name" value="DiNase_FeMo-co_biosyn_sf"/>
</dbReference>
<dbReference type="Gene3D" id="3.30.420.130">
    <property type="entry name" value="Dinitrogenase iron-molybdenum cofactor biosynthesis domain"/>
    <property type="match status" value="1"/>
</dbReference>
<proteinExistence type="predicted"/>
<protein>
    <submittedName>
        <fullName evidence="2">Initrogenase iron-molybdenum cofactor biosynthesis protein</fullName>
    </submittedName>
</protein>
<dbReference type="KEGG" id="thyd:TTHT_0202"/>
<dbReference type="RefSeq" id="WP_201328162.1">
    <property type="nucleotide sequence ID" value="NZ_AP017470.1"/>
</dbReference>
<accession>A0A7R6SYG3</accession>
<dbReference type="SUPFAM" id="SSF53146">
    <property type="entry name" value="Nitrogenase accessory factor-like"/>
    <property type="match status" value="1"/>
</dbReference>
<dbReference type="AlphaFoldDB" id="A0A7R6SYG3"/>
<gene>
    <name evidence="2" type="ORF">TTHT_0202</name>
</gene>